<dbReference type="AlphaFoldDB" id="A0A382HE30"/>
<protein>
    <submittedName>
        <fullName evidence="2">Uncharacterized protein</fullName>
    </submittedName>
</protein>
<organism evidence="2">
    <name type="scientific">marine metagenome</name>
    <dbReference type="NCBI Taxonomy" id="408172"/>
    <lineage>
        <taxon>unclassified sequences</taxon>
        <taxon>metagenomes</taxon>
        <taxon>ecological metagenomes</taxon>
    </lineage>
</organism>
<dbReference type="EMBL" id="UINC01060726">
    <property type="protein sequence ID" value="SVB85536.1"/>
    <property type="molecule type" value="Genomic_DNA"/>
</dbReference>
<evidence type="ECO:0000313" key="2">
    <source>
        <dbReference type="EMBL" id="SVB85536.1"/>
    </source>
</evidence>
<gene>
    <name evidence="2" type="ORF">METZ01_LOCUS238390</name>
</gene>
<proteinExistence type="predicted"/>
<sequence length="108" mass="12805">MGYWSDERDDLYAEIRLINQGALCRARENAELKEEIEELKMKIKNIKDEKENSTPIHRDQLTIPFAEWGHGRAMPRAEPDSRWNWWGMVSDDSELYNKVNNENPERKG</sequence>
<accession>A0A382HE30</accession>
<keyword evidence="1" id="KW-0175">Coiled coil</keyword>
<feature type="coiled-coil region" evidence="1">
    <location>
        <begin position="22"/>
        <end position="53"/>
    </location>
</feature>
<evidence type="ECO:0000256" key="1">
    <source>
        <dbReference type="SAM" id="Coils"/>
    </source>
</evidence>
<reference evidence="2" key="1">
    <citation type="submission" date="2018-05" db="EMBL/GenBank/DDBJ databases">
        <authorList>
            <person name="Lanie J.A."/>
            <person name="Ng W.-L."/>
            <person name="Kazmierczak K.M."/>
            <person name="Andrzejewski T.M."/>
            <person name="Davidsen T.M."/>
            <person name="Wayne K.J."/>
            <person name="Tettelin H."/>
            <person name="Glass J.I."/>
            <person name="Rusch D."/>
            <person name="Podicherti R."/>
            <person name="Tsui H.-C.T."/>
            <person name="Winkler M.E."/>
        </authorList>
    </citation>
    <scope>NUCLEOTIDE SEQUENCE</scope>
</reference>
<name>A0A382HE30_9ZZZZ</name>